<dbReference type="SUPFAM" id="SSF55469">
    <property type="entry name" value="FMN-dependent nitroreductase-like"/>
    <property type="match status" value="1"/>
</dbReference>
<dbReference type="InterPro" id="IPR029479">
    <property type="entry name" value="Nitroreductase"/>
</dbReference>
<dbReference type="OMA" id="NAWGHAG"/>
<gene>
    <name evidence="2" type="ORF">PGLA1383_LOCUS17139</name>
    <name evidence="3" type="ORF">PGLA2088_LOCUS40807</name>
</gene>
<organism evidence="2 4">
    <name type="scientific">Polarella glacialis</name>
    <name type="common">Dinoflagellate</name>
    <dbReference type="NCBI Taxonomy" id="89957"/>
    <lineage>
        <taxon>Eukaryota</taxon>
        <taxon>Sar</taxon>
        <taxon>Alveolata</taxon>
        <taxon>Dinophyceae</taxon>
        <taxon>Suessiales</taxon>
        <taxon>Suessiaceae</taxon>
        <taxon>Polarella</taxon>
    </lineage>
</organism>
<proteinExistence type="predicted"/>
<dbReference type="Proteomes" id="UP000626109">
    <property type="component" value="Unassembled WGS sequence"/>
</dbReference>
<dbReference type="OrthoDB" id="41362at2759"/>
<name>A0A813EHG4_POLGL</name>
<dbReference type="AlphaFoldDB" id="A0A813EHG4"/>
<evidence type="ECO:0000313" key="4">
    <source>
        <dbReference type="Proteomes" id="UP000654075"/>
    </source>
</evidence>
<sequence>APVGIILTVERTMGSAQWADLGSFLATLGLLARERGLDTCFQEAWASWPQTCAEVLEMPASEMVFCGVALGVADMSAPVNGLRTDRSGLAEIASFRGFKDAVSAEHGRHSVSKL</sequence>
<evidence type="ECO:0000313" key="2">
    <source>
        <dbReference type="EMBL" id="CAE8598738.1"/>
    </source>
</evidence>
<evidence type="ECO:0000259" key="1">
    <source>
        <dbReference type="Pfam" id="PF00881"/>
    </source>
</evidence>
<protein>
    <recommendedName>
        <fullName evidence="1">Nitroreductase domain-containing protein</fullName>
    </recommendedName>
</protein>
<evidence type="ECO:0000313" key="3">
    <source>
        <dbReference type="EMBL" id="CAE8719656.1"/>
    </source>
</evidence>
<feature type="non-terminal residue" evidence="2">
    <location>
        <position position="114"/>
    </location>
</feature>
<dbReference type="EMBL" id="CAJNNV010010529">
    <property type="protein sequence ID" value="CAE8598738.1"/>
    <property type="molecule type" value="Genomic_DNA"/>
</dbReference>
<dbReference type="Pfam" id="PF00881">
    <property type="entry name" value="Nitroreductase"/>
    <property type="match status" value="1"/>
</dbReference>
<dbReference type="Proteomes" id="UP000654075">
    <property type="component" value="Unassembled WGS sequence"/>
</dbReference>
<dbReference type="Gene3D" id="3.40.109.10">
    <property type="entry name" value="NADH Oxidase"/>
    <property type="match status" value="1"/>
</dbReference>
<keyword evidence="4" id="KW-1185">Reference proteome</keyword>
<dbReference type="InterPro" id="IPR000415">
    <property type="entry name" value="Nitroreductase-like"/>
</dbReference>
<dbReference type="GO" id="GO:0016491">
    <property type="term" value="F:oxidoreductase activity"/>
    <property type="evidence" value="ECO:0007669"/>
    <property type="project" value="InterPro"/>
</dbReference>
<comment type="caution">
    <text evidence="2">The sequence shown here is derived from an EMBL/GenBank/DDBJ whole genome shotgun (WGS) entry which is preliminary data.</text>
</comment>
<dbReference type="EMBL" id="CAJNNW010033599">
    <property type="protein sequence ID" value="CAE8719656.1"/>
    <property type="molecule type" value="Genomic_DNA"/>
</dbReference>
<reference evidence="2" key="1">
    <citation type="submission" date="2021-02" db="EMBL/GenBank/DDBJ databases">
        <authorList>
            <person name="Dougan E. K."/>
            <person name="Rhodes N."/>
            <person name="Thang M."/>
            <person name="Chan C."/>
        </authorList>
    </citation>
    <scope>NUCLEOTIDE SEQUENCE</scope>
</reference>
<feature type="domain" description="Nitroreductase" evidence="1">
    <location>
        <begin position="8"/>
        <end position="71"/>
    </location>
</feature>
<accession>A0A813EHG4</accession>